<keyword evidence="3" id="KW-1185">Reference proteome</keyword>
<dbReference type="InterPro" id="IPR036928">
    <property type="entry name" value="AS_sf"/>
</dbReference>
<reference evidence="2 3" key="1">
    <citation type="submission" date="2017-05" db="EMBL/GenBank/DDBJ databases">
        <authorList>
            <person name="Song R."/>
            <person name="Chenine A.L."/>
            <person name="Ruprecht R.M."/>
        </authorList>
    </citation>
    <scope>NUCLEOTIDE SEQUENCE [LARGE SCALE GENOMIC DNA]</scope>
    <source>
        <strain evidence="2 3">CECT 8899</strain>
    </source>
</reference>
<keyword evidence="2" id="KW-0808">Transferase</keyword>
<dbReference type="GO" id="GO:0016740">
    <property type="term" value="F:transferase activity"/>
    <property type="evidence" value="ECO:0007669"/>
    <property type="project" value="UniProtKB-KW"/>
</dbReference>
<dbReference type="PANTHER" id="PTHR11895:SF176">
    <property type="entry name" value="AMIDASE AMID-RELATED"/>
    <property type="match status" value="1"/>
</dbReference>
<keyword evidence="2" id="KW-0436">Ligase</keyword>
<dbReference type="PANTHER" id="PTHR11895">
    <property type="entry name" value="TRANSAMIDASE"/>
    <property type="match status" value="1"/>
</dbReference>
<dbReference type="PROSITE" id="PS00571">
    <property type="entry name" value="AMIDASES"/>
    <property type="match status" value="1"/>
</dbReference>
<evidence type="ECO:0000313" key="3">
    <source>
        <dbReference type="Proteomes" id="UP000201613"/>
    </source>
</evidence>
<dbReference type="AlphaFoldDB" id="A0A238LET6"/>
<dbReference type="Pfam" id="PF01425">
    <property type="entry name" value="Amidase"/>
    <property type="match status" value="1"/>
</dbReference>
<dbReference type="InterPro" id="IPR000120">
    <property type="entry name" value="Amidase"/>
</dbReference>
<dbReference type="EC" id="6.3.5.-" evidence="2"/>
<gene>
    <name evidence="2" type="primary">gatA_1</name>
    <name evidence="2" type="ORF">LOM8899_02339</name>
</gene>
<sequence>MRLWAATSCETSVGDTEMGDWLTMSAAELGRGIEAGQIDPVELCKTYLDAIGAHPLKSRIYARLTPERAMTEAAAAAARAKSGQRLSPLDGVPASWKDLFDSAGVATEAGTALLAGRIPDADAAVLATATAMGMVCLGKTHMSEIAFSGLGYNPVTETPPCVNDPDAVPGGSSSGAAASVAFGLAPVGIGSDTGGSVRLPSAWNDLVGFKPTHGALPLDGVVPLCASFDTIGPLCRTVEDAALTFEVLGGPPTSLTGATLKGKRLLVVETVGMEDLEDAPAAAFEAAVAKLIAAGAVVERAEIQFLKKAFELTATVYPAEAYAYWKPYVEAAPDKMFYHIRERVSAGGSVMATDFIAAWTKLRALRVKWAEATQGYDAVICPTAPNMPPKVERITSDDAYYVSSNLNALRNTRIGNLMGLCGLSLPTGTPSCGILFNALPGEEERLLQLGAAAEAVLT</sequence>
<feature type="domain" description="Amidase" evidence="1">
    <location>
        <begin position="42"/>
        <end position="447"/>
    </location>
</feature>
<accession>A0A238LET6</accession>
<dbReference type="SUPFAM" id="SSF75304">
    <property type="entry name" value="Amidase signature (AS) enzymes"/>
    <property type="match status" value="1"/>
</dbReference>
<dbReference type="EMBL" id="FXZK01000004">
    <property type="protein sequence ID" value="SMY08189.1"/>
    <property type="molecule type" value="Genomic_DNA"/>
</dbReference>
<evidence type="ECO:0000313" key="2">
    <source>
        <dbReference type="EMBL" id="SMY08189.1"/>
    </source>
</evidence>
<dbReference type="Gene3D" id="3.90.1300.10">
    <property type="entry name" value="Amidase signature (AS) domain"/>
    <property type="match status" value="1"/>
</dbReference>
<evidence type="ECO:0000259" key="1">
    <source>
        <dbReference type="Pfam" id="PF01425"/>
    </source>
</evidence>
<name>A0A238LET6_9RHOB</name>
<protein>
    <submittedName>
        <fullName evidence="2">Glutamyl-tRNA(Gln) amidotransferase subunit A</fullName>
        <ecNumber evidence="2">6.3.5.-</ecNumber>
    </submittedName>
</protein>
<dbReference type="InterPro" id="IPR020556">
    <property type="entry name" value="Amidase_CS"/>
</dbReference>
<dbReference type="InterPro" id="IPR023631">
    <property type="entry name" value="Amidase_dom"/>
</dbReference>
<organism evidence="2 3">
    <name type="scientific">Flavimaricola marinus</name>
    <dbReference type="NCBI Taxonomy" id="1819565"/>
    <lineage>
        <taxon>Bacteria</taxon>
        <taxon>Pseudomonadati</taxon>
        <taxon>Pseudomonadota</taxon>
        <taxon>Alphaproteobacteria</taxon>
        <taxon>Rhodobacterales</taxon>
        <taxon>Paracoccaceae</taxon>
        <taxon>Flavimaricola</taxon>
    </lineage>
</organism>
<dbReference type="GO" id="GO:0016874">
    <property type="term" value="F:ligase activity"/>
    <property type="evidence" value="ECO:0007669"/>
    <property type="project" value="UniProtKB-KW"/>
</dbReference>
<dbReference type="Proteomes" id="UP000201613">
    <property type="component" value="Unassembled WGS sequence"/>
</dbReference>
<proteinExistence type="predicted"/>